<dbReference type="EMBL" id="JYNU01000057">
    <property type="protein sequence ID" value="KMO68905.1"/>
    <property type="molecule type" value="Genomic_DNA"/>
</dbReference>
<sequence length="55" mass="6299">MAYVDTDTWPLEAQQAIERLRAECAKHRMDRNKARRERDAAQAELAALRAALTSE</sequence>
<dbReference type="Proteomes" id="UP000036313">
    <property type="component" value="Unassembled WGS sequence"/>
</dbReference>
<keyword evidence="1" id="KW-0175">Coiled coil</keyword>
<protein>
    <submittedName>
        <fullName evidence="2">Uncharacterized protein</fullName>
    </submittedName>
</protein>
<evidence type="ECO:0000256" key="1">
    <source>
        <dbReference type="SAM" id="Coils"/>
    </source>
</evidence>
<name>A0A0J6VD24_9MYCO</name>
<organism evidence="2 3">
    <name type="scientific">Mycolicibacterium obuense</name>
    <dbReference type="NCBI Taxonomy" id="1807"/>
    <lineage>
        <taxon>Bacteria</taxon>
        <taxon>Bacillati</taxon>
        <taxon>Actinomycetota</taxon>
        <taxon>Actinomycetes</taxon>
        <taxon>Mycobacteriales</taxon>
        <taxon>Mycobacteriaceae</taxon>
        <taxon>Mycolicibacterium</taxon>
    </lineage>
</organism>
<evidence type="ECO:0000313" key="3">
    <source>
        <dbReference type="Proteomes" id="UP000036313"/>
    </source>
</evidence>
<feature type="coiled-coil region" evidence="1">
    <location>
        <begin position="17"/>
        <end position="51"/>
    </location>
</feature>
<proteinExistence type="predicted"/>
<dbReference type="PATRIC" id="fig|1807.14.peg.4360"/>
<reference evidence="2 3" key="1">
    <citation type="journal article" date="2015" name="Genome Biol. Evol.">
        <title>Characterization of Three Mycobacterium spp. with Potential Use in Bioremediation by Genome Sequencing and Comparative Genomics.</title>
        <authorList>
            <person name="Das S."/>
            <person name="Pettersson B.M."/>
            <person name="Behra P.R."/>
            <person name="Ramesh M."/>
            <person name="Dasgupta S."/>
            <person name="Bhattacharya A."/>
            <person name="Kirsebom L.A."/>
        </authorList>
    </citation>
    <scope>NUCLEOTIDE SEQUENCE [LARGE SCALE GENOMIC DNA]</scope>
    <source>
        <strain evidence="2 3">DSM 44075</strain>
    </source>
</reference>
<comment type="caution">
    <text evidence="2">The sequence shown here is derived from an EMBL/GenBank/DDBJ whole genome shotgun (WGS) entry which is preliminary data.</text>
</comment>
<evidence type="ECO:0000313" key="2">
    <source>
        <dbReference type="EMBL" id="KMO68905.1"/>
    </source>
</evidence>
<accession>A0A0J6VD24</accession>
<dbReference type="AlphaFoldDB" id="A0A0J6VD24"/>
<gene>
    <name evidence="2" type="ORF">MOBUDSM44075_04325</name>
</gene>